<dbReference type="Proteomes" id="UP000030755">
    <property type="component" value="Unassembled WGS sequence"/>
</dbReference>
<keyword evidence="3" id="KW-1185">Reference proteome</keyword>
<evidence type="ECO:0000256" key="1">
    <source>
        <dbReference type="SAM" id="MobiDB-lite"/>
    </source>
</evidence>
<dbReference type="HOGENOM" id="CLU_1489821_0_0_1"/>
<accession>A0A075ASK9</accession>
<proteinExistence type="predicted"/>
<feature type="region of interest" description="Disordered" evidence="1">
    <location>
        <begin position="1"/>
        <end position="24"/>
    </location>
</feature>
<dbReference type="EMBL" id="KE561209">
    <property type="protein sequence ID" value="EPZ31696.1"/>
    <property type="molecule type" value="Genomic_DNA"/>
</dbReference>
<protein>
    <submittedName>
        <fullName evidence="2">Uncharacterized protein</fullName>
    </submittedName>
</protein>
<reference evidence="2 3" key="1">
    <citation type="journal article" date="2013" name="Curr. Biol.">
        <title>Shared signatures of parasitism and phylogenomics unite Cryptomycota and microsporidia.</title>
        <authorList>
            <person name="James T.Y."/>
            <person name="Pelin A."/>
            <person name="Bonen L."/>
            <person name="Ahrendt S."/>
            <person name="Sain D."/>
            <person name="Corradi N."/>
            <person name="Stajich J.E."/>
        </authorList>
    </citation>
    <scope>NUCLEOTIDE SEQUENCE [LARGE SCALE GENOMIC DNA]</scope>
    <source>
        <strain evidence="2 3">CSF55</strain>
    </source>
</reference>
<evidence type="ECO:0000313" key="2">
    <source>
        <dbReference type="EMBL" id="EPZ31696.1"/>
    </source>
</evidence>
<gene>
    <name evidence="2" type="ORF">O9G_000175</name>
</gene>
<sequence>MQTSNPKETILEKDLSTTESADYSASEIPLGALRPRRRSVSFVLVEEGTQSENGSNFSYSILGGNDISFHSAPSSPKSIGSHGTFGPEMLMTIPEIGSESSYGESSVNLLKSQIKLMEQEMKIKDHMIRSLELQAEEKELGLMEKINAYFQEWFNGLVLLLKRIWFQFQFGYQMMLGYLEE</sequence>
<dbReference type="AlphaFoldDB" id="A0A075ASK9"/>
<organism evidence="2 3">
    <name type="scientific">Rozella allomycis (strain CSF55)</name>
    <dbReference type="NCBI Taxonomy" id="988480"/>
    <lineage>
        <taxon>Eukaryota</taxon>
        <taxon>Fungi</taxon>
        <taxon>Fungi incertae sedis</taxon>
        <taxon>Cryptomycota</taxon>
        <taxon>Cryptomycota incertae sedis</taxon>
        <taxon>Rozella</taxon>
    </lineage>
</organism>
<evidence type="ECO:0000313" key="3">
    <source>
        <dbReference type="Proteomes" id="UP000030755"/>
    </source>
</evidence>
<name>A0A075ASK9_ROZAC</name>